<evidence type="ECO:0000313" key="3">
    <source>
        <dbReference type="Proteomes" id="UP000199664"/>
    </source>
</evidence>
<dbReference type="GO" id="GO:0030151">
    <property type="term" value="F:molybdenum ion binding"/>
    <property type="evidence" value="ECO:0007669"/>
    <property type="project" value="InterPro"/>
</dbReference>
<gene>
    <name evidence="2" type="ORF">SAMN04515666_111160</name>
</gene>
<dbReference type="GO" id="GO:0003824">
    <property type="term" value="F:catalytic activity"/>
    <property type="evidence" value="ECO:0007669"/>
    <property type="project" value="InterPro"/>
</dbReference>
<dbReference type="Pfam" id="PF03473">
    <property type="entry name" value="MOSC"/>
    <property type="match status" value="1"/>
</dbReference>
<keyword evidence="3" id="KW-1185">Reference proteome</keyword>
<sequence>MSEGAIGERVRVSELWIYPVKGLRGIRLETADLEPWGLRDDRRFMIVDANDRFLTQREEPRLATISATLSDGKLLLQSAASQQPAIEVARPTAGATHRVSVVIWRDMVSAVHVSPAADRWLSAVVGRACRLVYMDRPEQARPVDLAFGRAEDRVSFADGFPLLVTNRASQLALAAMPGCADVTMQRFRPNVVVEGPAAWSEDHWRMLTGDGIGLRIVKPCARCVVTTIDQETAVKSPEAEPLRSMATFRRDGSGKVIFGQNAIPDGTGRLSVGDVFVVGS</sequence>
<dbReference type="InterPro" id="IPR005302">
    <property type="entry name" value="MoCF_Sase_C"/>
</dbReference>
<evidence type="ECO:0000313" key="2">
    <source>
        <dbReference type="EMBL" id="SEM44261.1"/>
    </source>
</evidence>
<dbReference type="PANTHER" id="PTHR14237">
    <property type="entry name" value="MOLYBDOPTERIN COFACTOR SULFURASE MOSC"/>
    <property type="match status" value="1"/>
</dbReference>
<dbReference type="SUPFAM" id="SSF141673">
    <property type="entry name" value="MOSC N-terminal domain-like"/>
    <property type="match status" value="1"/>
</dbReference>
<protein>
    <recommendedName>
        <fullName evidence="1">MOSC domain-containing protein</fullName>
    </recommendedName>
</protein>
<reference evidence="3" key="1">
    <citation type="submission" date="2016-10" db="EMBL/GenBank/DDBJ databases">
        <authorList>
            <person name="Varghese N."/>
            <person name="Submissions S."/>
        </authorList>
    </citation>
    <scope>NUCLEOTIDE SEQUENCE [LARGE SCALE GENOMIC DNA]</scope>
    <source>
        <strain evidence="3">LMG 26383,CCUG 61248,R- 45681</strain>
    </source>
</reference>
<dbReference type="Pfam" id="PF03476">
    <property type="entry name" value="MOSC_N"/>
    <property type="match status" value="1"/>
</dbReference>
<proteinExistence type="predicted"/>
<dbReference type="PROSITE" id="PS51340">
    <property type="entry name" value="MOSC"/>
    <property type="match status" value="1"/>
</dbReference>
<dbReference type="STRING" id="1036779.SAMN04515666_111160"/>
<feature type="domain" description="MOSC" evidence="1">
    <location>
        <begin position="135"/>
        <end position="279"/>
    </location>
</feature>
<accession>A0A1H7YEE3</accession>
<dbReference type="GO" id="GO:0030170">
    <property type="term" value="F:pyridoxal phosphate binding"/>
    <property type="evidence" value="ECO:0007669"/>
    <property type="project" value="InterPro"/>
</dbReference>
<dbReference type="AlphaFoldDB" id="A0A1H7YEE3"/>
<name>A0A1H7YEE3_9HYPH</name>
<dbReference type="PANTHER" id="PTHR14237:SF19">
    <property type="entry name" value="MITOCHONDRIAL AMIDOXIME REDUCING COMPONENT 1"/>
    <property type="match status" value="1"/>
</dbReference>
<dbReference type="Proteomes" id="UP000199664">
    <property type="component" value="Unassembled WGS sequence"/>
</dbReference>
<dbReference type="InterPro" id="IPR011037">
    <property type="entry name" value="Pyrv_Knase-like_insert_dom_sf"/>
</dbReference>
<dbReference type="EMBL" id="FOAN01000011">
    <property type="protein sequence ID" value="SEM44261.1"/>
    <property type="molecule type" value="Genomic_DNA"/>
</dbReference>
<dbReference type="InterPro" id="IPR005303">
    <property type="entry name" value="MOCOS_middle"/>
</dbReference>
<organism evidence="2 3">
    <name type="scientific">Bosea lupini</name>
    <dbReference type="NCBI Taxonomy" id="1036779"/>
    <lineage>
        <taxon>Bacteria</taxon>
        <taxon>Pseudomonadati</taxon>
        <taxon>Pseudomonadota</taxon>
        <taxon>Alphaproteobacteria</taxon>
        <taxon>Hyphomicrobiales</taxon>
        <taxon>Boseaceae</taxon>
        <taxon>Bosea</taxon>
    </lineage>
</organism>
<dbReference type="RefSeq" id="WP_167561758.1">
    <property type="nucleotide sequence ID" value="NZ_FOAN01000011.1"/>
</dbReference>
<evidence type="ECO:0000259" key="1">
    <source>
        <dbReference type="PROSITE" id="PS51340"/>
    </source>
</evidence>
<dbReference type="SUPFAM" id="SSF50800">
    <property type="entry name" value="PK beta-barrel domain-like"/>
    <property type="match status" value="1"/>
</dbReference>